<comment type="subcellular location">
    <subcellularLocation>
        <location evidence="1 10">Cytoplasm</location>
    </subcellularLocation>
</comment>
<dbReference type="InterPro" id="IPR011994">
    <property type="entry name" value="Cytidylate_kinase_dom"/>
</dbReference>
<comment type="catalytic activity">
    <reaction evidence="8 10">
        <text>dCMP + ATP = dCDP + ADP</text>
        <dbReference type="Rhea" id="RHEA:25094"/>
        <dbReference type="ChEBI" id="CHEBI:30616"/>
        <dbReference type="ChEBI" id="CHEBI:57566"/>
        <dbReference type="ChEBI" id="CHEBI:58593"/>
        <dbReference type="ChEBI" id="CHEBI:456216"/>
        <dbReference type="EC" id="2.7.4.25"/>
    </reaction>
</comment>
<dbReference type="GO" id="GO:0036430">
    <property type="term" value="F:CMP kinase activity"/>
    <property type="evidence" value="ECO:0007669"/>
    <property type="project" value="RHEA"/>
</dbReference>
<dbReference type="GO" id="GO:0005737">
    <property type="term" value="C:cytoplasm"/>
    <property type="evidence" value="ECO:0007669"/>
    <property type="project" value="UniProtKB-SubCell"/>
</dbReference>
<keyword evidence="12" id="KW-1185">Reference proteome</keyword>
<dbReference type="HAMAP" id="MF_00239">
    <property type="entry name" value="Cytidyl_kinase_type2"/>
    <property type="match status" value="1"/>
</dbReference>
<name>I3XT54_DESAM</name>
<organism evidence="11 12">
    <name type="scientific">Desulfurococcus amylolyticus DSM 16532</name>
    <dbReference type="NCBI Taxonomy" id="768672"/>
    <lineage>
        <taxon>Archaea</taxon>
        <taxon>Thermoproteota</taxon>
        <taxon>Thermoprotei</taxon>
        <taxon>Desulfurococcales</taxon>
        <taxon>Desulfurococcaceae</taxon>
        <taxon>Desulfurococcus</taxon>
    </lineage>
</organism>
<keyword evidence="6 10" id="KW-0418">Kinase</keyword>
<sequence length="185" mass="20926">MVKIVFSGPPGSGKTTQAKRVAEYYGLKYFSAGSLFREYARRRGISLEELSRIALEDPSIDLEIDRMTLETVRGSNDIVIDGHLAAWIVSDIVDLKIYVTAPLTLRILRVAGRDNTPLGKALAETLIREYSQRRRFMEYYGIDIYDTSIFDLTINTKLIGVEEAFNIIKSTIDKILKEKHGSMSE</sequence>
<evidence type="ECO:0000256" key="3">
    <source>
        <dbReference type="ARBA" id="ARBA00022490"/>
    </source>
</evidence>
<dbReference type="OrthoDB" id="31096at2157"/>
<gene>
    <name evidence="10" type="primary">cmk</name>
    <name evidence="11" type="ORF">Desfe_1260</name>
</gene>
<evidence type="ECO:0000256" key="8">
    <source>
        <dbReference type="ARBA" id="ARBA00047615"/>
    </source>
</evidence>
<dbReference type="GeneID" id="13061657"/>
<dbReference type="Gene3D" id="3.40.50.300">
    <property type="entry name" value="P-loop containing nucleotide triphosphate hydrolases"/>
    <property type="match status" value="1"/>
</dbReference>
<keyword evidence="3 10" id="KW-0963">Cytoplasm</keyword>
<dbReference type="HOGENOM" id="CLU_079959_1_0_2"/>
<keyword evidence="7 10" id="KW-0067">ATP-binding</keyword>
<evidence type="ECO:0000313" key="12">
    <source>
        <dbReference type="Proteomes" id="UP000006175"/>
    </source>
</evidence>
<dbReference type="EMBL" id="CP003321">
    <property type="protein sequence ID" value="AFL67128.1"/>
    <property type="molecule type" value="Genomic_DNA"/>
</dbReference>
<dbReference type="GO" id="GO:0006220">
    <property type="term" value="P:pyrimidine nucleotide metabolic process"/>
    <property type="evidence" value="ECO:0007669"/>
    <property type="project" value="UniProtKB-UniRule"/>
</dbReference>
<evidence type="ECO:0000256" key="7">
    <source>
        <dbReference type="ARBA" id="ARBA00022840"/>
    </source>
</evidence>
<dbReference type="Pfam" id="PF13207">
    <property type="entry name" value="AAA_17"/>
    <property type="match status" value="1"/>
</dbReference>
<dbReference type="GO" id="GO:0005524">
    <property type="term" value="F:ATP binding"/>
    <property type="evidence" value="ECO:0007669"/>
    <property type="project" value="UniProtKB-UniRule"/>
</dbReference>
<evidence type="ECO:0000256" key="2">
    <source>
        <dbReference type="ARBA" id="ARBA00011005"/>
    </source>
</evidence>
<dbReference type="GO" id="GO:0036431">
    <property type="term" value="F:dCMP kinase activity"/>
    <property type="evidence" value="ECO:0007669"/>
    <property type="project" value="InterPro"/>
</dbReference>
<dbReference type="EC" id="2.7.4.25" evidence="10"/>
<evidence type="ECO:0000256" key="6">
    <source>
        <dbReference type="ARBA" id="ARBA00022777"/>
    </source>
</evidence>
<dbReference type="CDD" id="cd02020">
    <property type="entry name" value="CMPK"/>
    <property type="match status" value="1"/>
</dbReference>
<evidence type="ECO:0000256" key="1">
    <source>
        <dbReference type="ARBA" id="ARBA00004496"/>
    </source>
</evidence>
<dbReference type="eggNOG" id="arCOG01037">
    <property type="taxonomic scope" value="Archaea"/>
</dbReference>
<evidence type="ECO:0000256" key="10">
    <source>
        <dbReference type="HAMAP-Rule" id="MF_00239"/>
    </source>
</evidence>
<dbReference type="RefSeq" id="WP_014768021.1">
    <property type="nucleotide sequence ID" value="NC_018001.1"/>
</dbReference>
<evidence type="ECO:0000256" key="4">
    <source>
        <dbReference type="ARBA" id="ARBA00022679"/>
    </source>
</evidence>
<feature type="binding site" evidence="10">
    <location>
        <begin position="8"/>
        <end position="16"/>
    </location>
    <ligand>
        <name>ATP</name>
        <dbReference type="ChEBI" id="CHEBI:30616"/>
    </ligand>
</feature>
<keyword evidence="4 10" id="KW-0808">Transferase</keyword>
<comment type="similarity">
    <text evidence="2 10">Belongs to the cytidylate kinase family. Type 2 subfamily.</text>
</comment>
<dbReference type="InterPro" id="IPR027417">
    <property type="entry name" value="P-loop_NTPase"/>
</dbReference>
<reference evidence="11 12" key="1">
    <citation type="journal article" date="2012" name="J. Bacteriol.">
        <title>Complete Genome Sequence of Desulfurococcus fermentans, a Hyperthermophilic Cellulolytic Crenarchaeon Isolated from a Freshwater Hot Spring in Kamchatka, Russia.</title>
        <authorList>
            <person name="Susanti D."/>
            <person name="Johnson E.F."/>
            <person name="Rodriguez J.R."/>
            <person name="Anderson I."/>
            <person name="Perevalova A.A."/>
            <person name="Kyrpides N."/>
            <person name="Lucas S."/>
            <person name="Han J."/>
            <person name="Lapidus A."/>
            <person name="Cheng J.F."/>
            <person name="Goodwin L."/>
            <person name="Pitluck S."/>
            <person name="Mavrommatis K."/>
            <person name="Peters L."/>
            <person name="Land M.L."/>
            <person name="Hauser L."/>
            <person name="Gopalan V."/>
            <person name="Chan P.P."/>
            <person name="Lowe T.M."/>
            <person name="Atomi H."/>
            <person name="Bonch-Osmolovskaya E.A."/>
            <person name="Woyke T."/>
            <person name="Mukhopadhyay B."/>
        </authorList>
    </citation>
    <scope>NUCLEOTIDE SEQUENCE [LARGE SCALE GENOMIC DNA]</scope>
    <source>
        <strain evidence="11 12">DSM 16532</strain>
    </source>
</reference>
<evidence type="ECO:0000313" key="11">
    <source>
        <dbReference type="EMBL" id="AFL67128.1"/>
    </source>
</evidence>
<evidence type="ECO:0000256" key="9">
    <source>
        <dbReference type="ARBA" id="ARBA00048478"/>
    </source>
</evidence>
<dbReference type="SUPFAM" id="SSF52540">
    <property type="entry name" value="P-loop containing nucleoside triphosphate hydrolases"/>
    <property type="match status" value="1"/>
</dbReference>
<dbReference type="AlphaFoldDB" id="I3XT54"/>
<comment type="catalytic activity">
    <reaction evidence="9 10">
        <text>CMP + ATP = CDP + ADP</text>
        <dbReference type="Rhea" id="RHEA:11600"/>
        <dbReference type="ChEBI" id="CHEBI:30616"/>
        <dbReference type="ChEBI" id="CHEBI:58069"/>
        <dbReference type="ChEBI" id="CHEBI:60377"/>
        <dbReference type="ChEBI" id="CHEBI:456216"/>
        <dbReference type="EC" id="2.7.4.25"/>
    </reaction>
</comment>
<dbReference type="InterPro" id="IPR011892">
    <property type="entry name" value="Cyt_kin_arch"/>
</dbReference>
<accession>I3XT54</accession>
<dbReference type="KEGG" id="dfd:Desfe_1260"/>
<evidence type="ECO:0000256" key="5">
    <source>
        <dbReference type="ARBA" id="ARBA00022741"/>
    </source>
</evidence>
<dbReference type="Proteomes" id="UP000006175">
    <property type="component" value="Chromosome"/>
</dbReference>
<protein>
    <recommendedName>
        <fullName evidence="10">Cytidylate kinase</fullName>
        <shortName evidence="10">CK</shortName>
        <ecNumber evidence="10">2.7.4.25</ecNumber>
    </recommendedName>
    <alternativeName>
        <fullName evidence="10">Cytidine monophosphate kinase</fullName>
        <shortName evidence="10">CMP kinase</shortName>
    </alternativeName>
</protein>
<proteinExistence type="inferred from homology"/>
<keyword evidence="5 10" id="KW-0547">Nucleotide-binding</keyword>
<dbReference type="NCBIfam" id="TIGR02173">
    <property type="entry name" value="cyt_kin_arch"/>
    <property type="match status" value="1"/>
</dbReference>